<name>A0A8J5VFI4_ZIZPA</name>
<dbReference type="EMBL" id="JAAALK010000285">
    <property type="protein sequence ID" value="KAG8064830.1"/>
    <property type="molecule type" value="Genomic_DNA"/>
</dbReference>
<comment type="caution">
    <text evidence="3">The sequence shown here is derived from an EMBL/GenBank/DDBJ whole genome shotgun (WGS) entry which is preliminary data.</text>
</comment>
<reference evidence="3" key="1">
    <citation type="journal article" date="2021" name="bioRxiv">
        <title>Whole Genome Assembly and Annotation of Northern Wild Rice, Zizania palustris L., Supports a Whole Genome Duplication in the Zizania Genus.</title>
        <authorList>
            <person name="Haas M."/>
            <person name="Kono T."/>
            <person name="Macchietto M."/>
            <person name="Millas R."/>
            <person name="McGilp L."/>
            <person name="Shao M."/>
            <person name="Duquette J."/>
            <person name="Hirsch C.N."/>
            <person name="Kimball J."/>
        </authorList>
    </citation>
    <scope>NUCLEOTIDE SEQUENCE</scope>
    <source>
        <tissue evidence="3">Fresh leaf tissue</tissue>
    </source>
</reference>
<keyword evidence="4" id="KW-1185">Reference proteome</keyword>
<evidence type="ECO:0000313" key="3">
    <source>
        <dbReference type="EMBL" id="KAG8064830.1"/>
    </source>
</evidence>
<evidence type="ECO:0000256" key="2">
    <source>
        <dbReference type="SAM" id="MobiDB-lite"/>
    </source>
</evidence>
<organism evidence="3 4">
    <name type="scientific">Zizania palustris</name>
    <name type="common">Northern wild rice</name>
    <dbReference type="NCBI Taxonomy" id="103762"/>
    <lineage>
        <taxon>Eukaryota</taxon>
        <taxon>Viridiplantae</taxon>
        <taxon>Streptophyta</taxon>
        <taxon>Embryophyta</taxon>
        <taxon>Tracheophyta</taxon>
        <taxon>Spermatophyta</taxon>
        <taxon>Magnoliopsida</taxon>
        <taxon>Liliopsida</taxon>
        <taxon>Poales</taxon>
        <taxon>Poaceae</taxon>
        <taxon>BOP clade</taxon>
        <taxon>Oryzoideae</taxon>
        <taxon>Oryzeae</taxon>
        <taxon>Zizaniinae</taxon>
        <taxon>Zizania</taxon>
    </lineage>
</organism>
<dbReference type="Proteomes" id="UP000729402">
    <property type="component" value="Unassembled WGS sequence"/>
</dbReference>
<proteinExistence type="predicted"/>
<evidence type="ECO:0000256" key="1">
    <source>
        <dbReference type="PROSITE-ProRule" id="PRU00023"/>
    </source>
</evidence>
<protein>
    <submittedName>
        <fullName evidence="3">Uncharacterized protein</fullName>
    </submittedName>
</protein>
<feature type="region of interest" description="Disordered" evidence="2">
    <location>
        <begin position="191"/>
        <end position="234"/>
    </location>
</feature>
<dbReference type="AlphaFoldDB" id="A0A8J5VFI4"/>
<feature type="compositionally biased region" description="Gly residues" evidence="2">
    <location>
        <begin position="224"/>
        <end position="234"/>
    </location>
</feature>
<dbReference type="PROSITE" id="PS50088">
    <property type="entry name" value="ANK_REPEAT"/>
    <property type="match status" value="1"/>
</dbReference>
<keyword evidence="1" id="KW-0040">ANK repeat</keyword>
<feature type="region of interest" description="Disordered" evidence="2">
    <location>
        <begin position="17"/>
        <end position="58"/>
    </location>
</feature>
<sequence length="234" mass="24019">MFMAMTDVGLGAAAGRSYGPGSECRVVPTDARTMSSSEEESSPPSTPTTTSCPTPRPVVVGAPRMSPSMLQATRSGDERWLVKALLTDQVAHDLKVVATVGGNTLLHVAASGGHSALASILLRHALGLLAARNAALDTSLHLTARAGAYKVVLLAALCCPPPDQGLGKGGERGYAGAGLGMMQRLGRRGIVRKGKGGAGQGDAGRSSTLRGGGRERRRAKLQKVGGGWSDGQRQ</sequence>
<dbReference type="InterPro" id="IPR002110">
    <property type="entry name" value="Ankyrin_rpt"/>
</dbReference>
<gene>
    <name evidence="3" type="ORF">GUJ93_ZPchr0004g39318</name>
</gene>
<evidence type="ECO:0000313" key="4">
    <source>
        <dbReference type="Proteomes" id="UP000729402"/>
    </source>
</evidence>
<dbReference type="Pfam" id="PF12796">
    <property type="entry name" value="Ank_2"/>
    <property type="match status" value="1"/>
</dbReference>
<reference evidence="3" key="2">
    <citation type="submission" date="2021-02" db="EMBL/GenBank/DDBJ databases">
        <authorList>
            <person name="Kimball J.A."/>
            <person name="Haas M.W."/>
            <person name="Macchietto M."/>
            <person name="Kono T."/>
            <person name="Duquette J."/>
            <person name="Shao M."/>
        </authorList>
    </citation>
    <scope>NUCLEOTIDE SEQUENCE</scope>
    <source>
        <tissue evidence="3">Fresh leaf tissue</tissue>
    </source>
</reference>
<accession>A0A8J5VFI4</accession>
<feature type="repeat" description="ANK" evidence="1">
    <location>
        <begin position="101"/>
        <end position="133"/>
    </location>
</feature>